<keyword evidence="1" id="KW-1133">Transmembrane helix</keyword>
<accession>A0A831LG78</accession>
<proteinExistence type="predicted"/>
<reference evidence="2" key="1">
    <citation type="journal article" date="2020" name="mSystems">
        <title>Genome- and Community-Level Interaction Insights into Carbon Utilization and Element Cycling Functions of Hydrothermarchaeota in Hydrothermal Sediment.</title>
        <authorList>
            <person name="Zhou Z."/>
            <person name="Liu Y."/>
            <person name="Xu W."/>
            <person name="Pan J."/>
            <person name="Luo Z.H."/>
            <person name="Li M."/>
        </authorList>
    </citation>
    <scope>NUCLEOTIDE SEQUENCE [LARGE SCALE GENOMIC DNA]</scope>
    <source>
        <strain evidence="2">SpSt-1217</strain>
    </source>
</reference>
<dbReference type="AlphaFoldDB" id="A0A831LG78"/>
<dbReference type="Proteomes" id="UP000886047">
    <property type="component" value="Unassembled WGS sequence"/>
</dbReference>
<organism evidence="2">
    <name type="scientific">Mariniphaga anaerophila</name>
    <dbReference type="NCBI Taxonomy" id="1484053"/>
    <lineage>
        <taxon>Bacteria</taxon>
        <taxon>Pseudomonadati</taxon>
        <taxon>Bacteroidota</taxon>
        <taxon>Bacteroidia</taxon>
        <taxon>Marinilabiliales</taxon>
        <taxon>Prolixibacteraceae</taxon>
        <taxon>Mariniphaga</taxon>
    </lineage>
</organism>
<comment type="caution">
    <text evidence="2">The sequence shown here is derived from an EMBL/GenBank/DDBJ whole genome shotgun (WGS) entry which is preliminary data.</text>
</comment>
<dbReference type="EMBL" id="DSDK01000220">
    <property type="protein sequence ID" value="HDR50757.1"/>
    <property type="molecule type" value="Genomic_DNA"/>
</dbReference>
<sequence length="69" mass="7858">MYCSWCEPGSALITNMQGQYFIPVAPLIPLLFVNSKFTIRKQTVFPAVAITLIILSYGLTVFELAQRFW</sequence>
<protein>
    <submittedName>
        <fullName evidence="2">Uncharacterized protein</fullName>
    </submittedName>
</protein>
<name>A0A831LG78_9BACT</name>
<feature type="transmembrane region" description="Helical" evidence="1">
    <location>
        <begin position="44"/>
        <end position="65"/>
    </location>
</feature>
<keyword evidence="1" id="KW-0812">Transmembrane</keyword>
<feature type="transmembrane region" description="Helical" evidence="1">
    <location>
        <begin position="20"/>
        <end position="37"/>
    </location>
</feature>
<gene>
    <name evidence="2" type="ORF">ENN90_03925</name>
</gene>
<keyword evidence="1" id="KW-0472">Membrane</keyword>
<evidence type="ECO:0000313" key="2">
    <source>
        <dbReference type="EMBL" id="HDR50757.1"/>
    </source>
</evidence>
<evidence type="ECO:0000256" key="1">
    <source>
        <dbReference type="SAM" id="Phobius"/>
    </source>
</evidence>